<evidence type="ECO:0000256" key="1">
    <source>
        <dbReference type="ARBA" id="ARBA00007478"/>
    </source>
</evidence>
<protein>
    <recommendedName>
        <fullName evidence="5">CDK5 regulatory subunit-associated protein 3</fullName>
    </recommendedName>
</protein>
<comment type="similarity">
    <text evidence="1">Belongs to the CDK5RAP3 family.</text>
</comment>
<reference evidence="3 4" key="1">
    <citation type="submission" date="2024-08" db="EMBL/GenBank/DDBJ databases">
        <title>Gnathostoma spinigerum genome.</title>
        <authorList>
            <person name="Gonzalez-Bertolin B."/>
            <person name="Monzon S."/>
            <person name="Zaballos A."/>
            <person name="Jimenez P."/>
            <person name="Dekumyoy P."/>
            <person name="Varona S."/>
            <person name="Cuesta I."/>
            <person name="Sumanam S."/>
            <person name="Adisakwattana P."/>
            <person name="Gasser R.B."/>
            <person name="Hernandez-Gonzalez A."/>
            <person name="Young N.D."/>
            <person name="Perteguer M.J."/>
        </authorList>
    </citation>
    <scope>NUCLEOTIDE SEQUENCE [LARGE SCALE GENOMIC DNA]</scope>
    <source>
        <strain evidence="3">AL3</strain>
        <tissue evidence="3">Liver</tissue>
    </source>
</reference>
<dbReference type="EMBL" id="JBGFUD010006219">
    <property type="protein sequence ID" value="MFH4980864.1"/>
    <property type="molecule type" value="Genomic_DNA"/>
</dbReference>
<feature type="coiled-coil region" evidence="2">
    <location>
        <begin position="190"/>
        <end position="235"/>
    </location>
</feature>
<keyword evidence="2" id="KW-0175">Coiled coil</keyword>
<evidence type="ECO:0000313" key="3">
    <source>
        <dbReference type="EMBL" id="MFH4980864.1"/>
    </source>
</evidence>
<comment type="caution">
    <text evidence="3">The sequence shown here is derived from an EMBL/GenBank/DDBJ whole genome shotgun (WGS) entry which is preliminary data.</text>
</comment>
<evidence type="ECO:0000313" key="4">
    <source>
        <dbReference type="Proteomes" id="UP001608902"/>
    </source>
</evidence>
<keyword evidence="4" id="KW-1185">Reference proteome</keyword>
<dbReference type="PANTHER" id="PTHR14894">
    <property type="entry name" value="CDK5 REGULATORY SUBUNIT-ASSOCIATED PROTEIN 3"/>
    <property type="match status" value="1"/>
</dbReference>
<organism evidence="3 4">
    <name type="scientific">Gnathostoma spinigerum</name>
    <dbReference type="NCBI Taxonomy" id="75299"/>
    <lineage>
        <taxon>Eukaryota</taxon>
        <taxon>Metazoa</taxon>
        <taxon>Ecdysozoa</taxon>
        <taxon>Nematoda</taxon>
        <taxon>Chromadorea</taxon>
        <taxon>Rhabditida</taxon>
        <taxon>Spirurina</taxon>
        <taxon>Gnathostomatomorpha</taxon>
        <taxon>Gnathostomatoidea</taxon>
        <taxon>Gnathostomatidae</taxon>
        <taxon>Gnathostoma</taxon>
    </lineage>
</organism>
<dbReference type="PANTHER" id="PTHR14894:SF0">
    <property type="entry name" value="CDK5 REGULATORY SUBUNIT-ASSOCIATED PROTEIN 3"/>
    <property type="match status" value="1"/>
</dbReference>
<dbReference type="InterPro" id="IPR008491">
    <property type="entry name" value="CDK5RAP3"/>
</dbReference>
<gene>
    <name evidence="3" type="ORF">AB6A40_007573</name>
</gene>
<dbReference type="AlphaFoldDB" id="A0ABD6ELM0"/>
<sequence length="269" mass="30306">MPRDLLPVCSLLMEGDRDVTVYELKHRKKPTRIERPSVELLEELSETVEAEDGEAEIDFGADEIDFDGADLSLSGIAVVGDSQGEIDDGVARGSEALPLLENDETQQLIKAELKELQAFLSFRRMDEVTESACDIYIAGLENRPAHLSKISVSQIDEQLQKLNEILALLNDPQKIHLFKIRSSPHYIESLVESLEQKKSLEEKYNQMKNLMVERSNDLRKETVAAQNKLKQVAEQTRILQKQIENEISKKYNGRPVNIMGGISAALDMT</sequence>
<evidence type="ECO:0000256" key="2">
    <source>
        <dbReference type="SAM" id="Coils"/>
    </source>
</evidence>
<proteinExistence type="inferred from homology"/>
<dbReference type="Proteomes" id="UP001608902">
    <property type="component" value="Unassembled WGS sequence"/>
</dbReference>
<name>A0ABD6ELM0_9BILA</name>
<evidence type="ECO:0008006" key="5">
    <source>
        <dbReference type="Google" id="ProtNLM"/>
    </source>
</evidence>
<accession>A0ABD6ELM0</accession>
<dbReference type="Pfam" id="PF05600">
    <property type="entry name" value="CDK5RAP3"/>
    <property type="match status" value="1"/>
</dbReference>